<dbReference type="SUPFAM" id="SSF56935">
    <property type="entry name" value="Porins"/>
    <property type="match status" value="1"/>
</dbReference>
<name>A0AB36E7M7_HAEPA</name>
<feature type="chain" id="PRO_5044289832" evidence="11">
    <location>
        <begin position="29"/>
        <end position="1093"/>
    </location>
</feature>
<keyword evidence="8 10" id="KW-0472">Membrane</keyword>
<dbReference type="PANTHER" id="PTHR30069">
    <property type="entry name" value="TONB-DEPENDENT OUTER MEMBRANE RECEPTOR"/>
    <property type="match status" value="1"/>
</dbReference>
<evidence type="ECO:0000256" key="2">
    <source>
        <dbReference type="ARBA" id="ARBA00009810"/>
    </source>
</evidence>
<dbReference type="GO" id="GO:0015344">
    <property type="term" value="F:siderophore uptake transmembrane transporter activity"/>
    <property type="evidence" value="ECO:0007669"/>
    <property type="project" value="TreeGrafter"/>
</dbReference>
<evidence type="ECO:0000259" key="13">
    <source>
        <dbReference type="Pfam" id="PF07715"/>
    </source>
</evidence>
<dbReference type="InterPro" id="IPR036942">
    <property type="entry name" value="Beta-barrel_TonB_sf"/>
</dbReference>
<sequence length="1093" mass="124885">MDDSNKNYTTATLLLFSFMGIVPLGAQAEEINQLETINVSATAESKTLAGKDEVYSKNNVTEYKSKKEIETYHSQSVSDLLSGITGVYSGDARNGGAIDPIIRSSWGQGRIPVLVDDTEQAITIWRGYSGVSNRNYLDPFLVSEVNVEKGPNLDRTLRSGAAGTIRMTTLNPDDIIKAGKKWGIELKTETANNSIKARPYEGIPIGQDYRLVAPDGRAELAEWALYFKDDDRISPRKKGRNKPLHDNAVRLALAAKDDGYEVLGAYAYRNKGNYFAGKRGGKKYGEGTTGPLNLDKNSDDPYIPLIARIYKPGEEVPNTSYESRSWLLKGKLHFNKYASLSANFRDTRINYGDIMPSRLGYNYSARNTVTQWPLADVKQKTGNVEFSYNPPDNKWLDLKIGVWAVKNDTATNTSGGSPGDVLFSDYETQSLGNEAYHQLADEIGDKAYDLDQIEDPAERKRAQDRVYEIFHNKVKEYMKNPKFKNIDGIFNTQPAQVQFARDNHMGITFSNVTELSPKLRLSIMTNYRRETLDSTNVYELWDKYQLTAFNQYDTDDKTEGENLTCVEGDLHGICRVSNSARSGNRKGNRNEFNAGFKFEYSPTDWLLLTAGMKYTHYKSKDRGLQEKIANLKQEEVLTESRIPFIVKKLKQVSPELTQNYLNYERKSELYTKLYNEFEELYPKPDYDSPEFEQWVNNQSNYIYAHGYTESTEEENEAHAILGQNDAQWDESATQTIYWERDEYGNFSVEHFPLKDGRITKEMLEKKVIHPQTGKEDYLYDIGADFSGSPEKTPITKEQWEKMKKAERKDHAWAPSFSATAFLSDNARIYVRYDETKRMPSIFEDTIGYSIDILTPLYKRKPEHSKNIEVGYVHDLRGFFPSLRRADIRLNWYKNTTKNIFDRDINYEMKQFDKRILEGVELSARYDQGRIFGDIGISYNIKNKFCDKSSAIRDVGSTGDIHTFKAYPECVNGGNENGYLKNAILPKYSITSNLGVRFLDERLEVGTRMVYHTNVKETRNKSLRDAGWFANSNNNPRWQPVFLVDAYLNYKVNENLALSLSATNLTDRYYLDPMTRSSMPAPGRTIKFGVTATF</sequence>
<dbReference type="InterPro" id="IPR037066">
    <property type="entry name" value="Plug_dom_sf"/>
</dbReference>
<accession>A0AB36E7M7</accession>
<dbReference type="AlphaFoldDB" id="A0AB36E7M7"/>
<evidence type="ECO:0000256" key="11">
    <source>
        <dbReference type="SAM" id="SignalP"/>
    </source>
</evidence>
<dbReference type="Proteomes" id="UP000092740">
    <property type="component" value="Unassembled WGS sequence"/>
</dbReference>
<proteinExistence type="inferred from homology"/>
<dbReference type="EMBL" id="MAQD01000007">
    <property type="protein sequence ID" value="OBY51086.1"/>
    <property type="molecule type" value="Genomic_DNA"/>
</dbReference>
<feature type="domain" description="TonB-dependent receptor-like beta-barrel" evidence="12">
    <location>
        <begin position="583"/>
        <end position="1064"/>
    </location>
</feature>
<feature type="signal peptide" evidence="11">
    <location>
        <begin position="1"/>
        <end position="28"/>
    </location>
</feature>
<evidence type="ECO:0000313" key="15">
    <source>
        <dbReference type="Proteomes" id="UP000092740"/>
    </source>
</evidence>
<dbReference type="Pfam" id="PF07715">
    <property type="entry name" value="Plug"/>
    <property type="match status" value="1"/>
</dbReference>
<dbReference type="InterPro" id="IPR039426">
    <property type="entry name" value="TonB-dep_rcpt-like"/>
</dbReference>
<evidence type="ECO:0000256" key="1">
    <source>
        <dbReference type="ARBA" id="ARBA00004571"/>
    </source>
</evidence>
<dbReference type="RefSeq" id="WP_065285943.1">
    <property type="nucleotide sequence ID" value="NZ_MAQD01000007.1"/>
</dbReference>
<evidence type="ECO:0000256" key="9">
    <source>
        <dbReference type="ARBA" id="ARBA00023237"/>
    </source>
</evidence>
<dbReference type="PROSITE" id="PS01156">
    <property type="entry name" value="TONB_DEPENDENT_REC_2"/>
    <property type="match status" value="1"/>
</dbReference>
<keyword evidence="9" id="KW-0998">Cell outer membrane</keyword>
<dbReference type="Pfam" id="PF00593">
    <property type="entry name" value="TonB_dep_Rec_b-barrel"/>
    <property type="match status" value="1"/>
</dbReference>
<dbReference type="Gene3D" id="2.170.130.10">
    <property type="entry name" value="TonB-dependent receptor, plug domain"/>
    <property type="match status" value="1"/>
</dbReference>
<evidence type="ECO:0000256" key="4">
    <source>
        <dbReference type="ARBA" id="ARBA00022452"/>
    </source>
</evidence>
<evidence type="ECO:0000259" key="12">
    <source>
        <dbReference type="Pfam" id="PF00593"/>
    </source>
</evidence>
<reference evidence="14 15" key="1">
    <citation type="submission" date="2016-06" db="EMBL/GenBank/DDBJ databases">
        <title>Simultaneous identification of Haemophilus influenzae and Haemophilus haemolyticus using TaqMan real-time PCR.</title>
        <authorList>
            <person name="Price E.P."/>
            <person name="Sarovich D.S."/>
            <person name="Harris T."/>
            <person name="Spargo J.C."/>
            <person name="Nosworthy E."/>
            <person name="Beissbarth J."/>
            <person name="Smith-Vaughan H.C."/>
        </authorList>
    </citation>
    <scope>NUCLEOTIDE SEQUENCE [LARGE SCALE GENOMIC DNA]</scope>
    <source>
        <strain evidence="14 15">ATCC 9796</strain>
    </source>
</reference>
<comment type="caution">
    <text evidence="14">The sequence shown here is derived from an EMBL/GenBank/DDBJ whole genome shotgun (WGS) entry which is preliminary data.</text>
</comment>
<keyword evidence="5" id="KW-0812">Transmembrane</keyword>
<keyword evidence="6 11" id="KW-0732">Signal</keyword>
<dbReference type="GO" id="GO:0044718">
    <property type="term" value="P:siderophore transmembrane transport"/>
    <property type="evidence" value="ECO:0007669"/>
    <property type="project" value="TreeGrafter"/>
</dbReference>
<evidence type="ECO:0000256" key="5">
    <source>
        <dbReference type="ARBA" id="ARBA00022692"/>
    </source>
</evidence>
<evidence type="ECO:0000313" key="14">
    <source>
        <dbReference type="EMBL" id="OBY51086.1"/>
    </source>
</evidence>
<keyword evidence="3" id="KW-0813">Transport</keyword>
<organism evidence="14 15">
    <name type="scientific">Haemophilus parainfluenzae</name>
    <dbReference type="NCBI Taxonomy" id="729"/>
    <lineage>
        <taxon>Bacteria</taxon>
        <taxon>Pseudomonadati</taxon>
        <taxon>Pseudomonadota</taxon>
        <taxon>Gammaproteobacteria</taxon>
        <taxon>Pasteurellales</taxon>
        <taxon>Pasteurellaceae</taxon>
        <taxon>Haemophilus</taxon>
    </lineage>
</organism>
<dbReference type="Gene3D" id="2.40.170.20">
    <property type="entry name" value="TonB-dependent receptor, beta-barrel domain"/>
    <property type="match status" value="2"/>
</dbReference>
<evidence type="ECO:0000256" key="7">
    <source>
        <dbReference type="ARBA" id="ARBA00023077"/>
    </source>
</evidence>
<evidence type="ECO:0000256" key="6">
    <source>
        <dbReference type="ARBA" id="ARBA00022729"/>
    </source>
</evidence>
<keyword evidence="4" id="KW-1134">Transmembrane beta strand</keyword>
<evidence type="ECO:0000256" key="3">
    <source>
        <dbReference type="ARBA" id="ARBA00022448"/>
    </source>
</evidence>
<dbReference type="PANTHER" id="PTHR30069:SF41">
    <property type="entry name" value="HEME_HEMOPEXIN UTILIZATION PROTEIN C"/>
    <property type="match status" value="1"/>
</dbReference>
<dbReference type="InterPro" id="IPR010917">
    <property type="entry name" value="TonB_rcpt_CS"/>
</dbReference>
<comment type="similarity">
    <text evidence="2 10">Belongs to the TonB-dependent receptor family.</text>
</comment>
<keyword evidence="14" id="KW-0675">Receptor</keyword>
<evidence type="ECO:0000256" key="10">
    <source>
        <dbReference type="RuleBase" id="RU003357"/>
    </source>
</evidence>
<gene>
    <name evidence="14" type="ORF">BBB48_06675</name>
</gene>
<protein>
    <submittedName>
        <fullName evidence="14">TonB-dependent receptor</fullName>
    </submittedName>
</protein>
<feature type="domain" description="TonB-dependent receptor plug" evidence="13">
    <location>
        <begin position="64"/>
        <end position="154"/>
    </location>
</feature>
<comment type="subcellular location">
    <subcellularLocation>
        <location evidence="1">Cell outer membrane</location>
        <topology evidence="1">Multi-pass membrane protein</topology>
    </subcellularLocation>
</comment>
<evidence type="ECO:0000256" key="8">
    <source>
        <dbReference type="ARBA" id="ARBA00023136"/>
    </source>
</evidence>
<dbReference type="InterPro" id="IPR012910">
    <property type="entry name" value="Plug_dom"/>
</dbReference>
<keyword evidence="7 10" id="KW-0798">TonB box</keyword>
<dbReference type="InterPro" id="IPR000531">
    <property type="entry name" value="Beta-barrel_TonB"/>
</dbReference>
<dbReference type="GO" id="GO:0009279">
    <property type="term" value="C:cell outer membrane"/>
    <property type="evidence" value="ECO:0007669"/>
    <property type="project" value="UniProtKB-SubCell"/>
</dbReference>